<organism evidence="11 12">
    <name type="scientific">Aeoliella mucimassa</name>
    <dbReference type="NCBI Taxonomy" id="2527972"/>
    <lineage>
        <taxon>Bacteria</taxon>
        <taxon>Pseudomonadati</taxon>
        <taxon>Planctomycetota</taxon>
        <taxon>Planctomycetia</taxon>
        <taxon>Pirellulales</taxon>
        <taxon>Lacipirellulaceae</taxon>
        <taxon>Aeoliella</taxon>
    </lineage>
</organism>
<name>A0A518AQL2_9BACT</name>
<dbReference type="CDD" id="cd09725">
    <property type="entry name" value="Cas2_I_II_III"/>
    <property type="match status" value="1"/>
</dbReference>
<evidence type="ECO:0000256" key="9">
    <source>
        <dbReference type="HAMAP-Rule" id="MF_01471"/>
    </source>
</evidence>
<dbReference type="PANTHER" id="PTHR34405">
    <property type="entry name" value="CRISPR-ASSOCIATED ENDORIBONUCLEASE CAS2"/>
    <property type="match status" value="1"/>
</dbReference>
<dbReference type="EMBL" id="CP036278">
    <property type="protein sequence ID" value="QDU57021.1"/>
    <property type="molecule type" value="Genomic_DNA"/>
</dbReference>
<evidence type="ECO:0000256" key="1">
    <source>
        <dbReference type="ARBA" id="ARBA00001946"/>
    </source>
</evidence>
<dbReference type="GO" id="GO:0043571">
    <property type="term" value="P:maintenance of CRISPR repeat elements"/>
    <property type="evidence" value="ECO:0007669"/>
    <property type="project" value="UniProtKB-UniRule"/>
</dbReference>
<keyword evidence="4 9" id="KW-0479">Metal-binding</keyword>
<evidence type="ECO:0000256" key="10">
    <source>
        <dbReference type="PIRNR" id="PIRNR032582"/>
    </source>
</evidence>
<keyword evidence="12" id="KW-1185">Reference proteome</keyword>
<dbReference type="SUPFAM" id="SSF143430">
    <property type="entry name" value="TTP0101/SSO1404-like"/>
    <property type="match status" value="1"/>
</dbReference>
<accession>A0A518AQL2</accession>
<feature type="binding site" evidence="9">
    <location>
        <position position="8"/>
    </location>
    <ligand>
        <name>Mg(2+)</name>
        <dbReference type="ChEBI" id="CHEBI:18420"/>
        <note>catalytic</note>
    </ligand>
</feature>
<dbReference type="KEGG" id="amuc:Pan181_32350"/>
<dbReference type="InterPro" id="IPR019199">
    <property type="entry name" value="Virulence_VapD/CRISPR_Cas2"/>
</dbReference>
<dbReference type="RefSeq" id="WP_145247895.1">
    <property type="nucleotide sequence ID" value="NZ_CP036278.1"/>
</dbReference>
<comment type="similarity">
    <text evidence="2 9 10">Belongs to the CRISPR-associated endoribonuclease Cas2 protein family.</text>
</comment>
<dbReference type="GO" id="GO:0046872">
    <property type="term" value="F:metal ion binding"/>
    <property type="evidence" value="ECO:0007669"/>
    <property type="project" value="UniProtKB-UniRule"/>
</dbReference>
<dbReference type="GO" id="GO:0051607">
    <property type="term" value="P:defense response to virus"/>
    <property type="evidence" value="ECO:0007669"/>
    <property type="project" value="UniProtKB-UniRule"/>
</dbReference>
<evidence type="ECO:0000256" key="8">
    <source>
        <dbReference type="ARBA" id="ARBA00023118"/>
    </source>
</evidence>
<evidence type="ECO:0000256" key="3">
    <source>
        <dbReference type="ARBA" id="ARBA00022722"/>
    </source>
</evidence>
<dbReference type="NCBIfam" id="TIGR01573">
    <property type="entry name" value="cas2"/>
    <property type="match status" value="1"/>
</dbReference>
<sequence length="96" mass="10994">MYVLVTYDVSTSTPEGKKRLSHVAKACLDYGQRVQNSVFEMKVDPAQWTTCKNRLISIVDEATDSLRFYYLGTNWQRRVEHFGAKGSYDIEGPLIV</sequence>
<evidence type="ECO:0000256" key="2">
    <source>
        <dbReference type="ARBA" id="ARBA00009959"/>
    </source>
</evidence>
<evidence type="ECO:0000256" key="7">
    <source>
        <dbReference type="ARBA" id="ARBA00022842"/>
    </source>
</evidence>
<dbReference type="PANTHER" id="PTHR34405:SF3">
    <property type="entry name" value="CRISPR-ASSOCIATED ENDORIBONUCLEASE CAS2 3"/>
    <property type="match status" value="1"/>
</dbReference>
<dbReference type="GO" id="GO:0004521">
    <property type="term" value="F:RNA endonuclease activity"/>
    <property type="evidence" value="ECO:0007669"/>
    <property type="project" value="UniProtKB-UniRule"/>
</dbReference>
<comment type="function">
    <text evidence="9">CRISPR (clustered regularly interspaced short palindromic repeat), is an adaptive immune system that provides protection against mobile genetic elements (viruses, transposable elements and conjugative plasmids). CRISPR clusters contain sequences complementary to antecedent mobile elements and target invading nucleic acids. CRISPR clusters are transcribed and processed into CRISPR RNA (crRNA). Functions as a ssRNA-specific endoribonuclease. Involved in the integration of spacer DNA into the CRISPR cassette.</text>
</comment>
<dbReference type="InterPro" id="IPR021127">
    <property type="entry name" value="CRISPR_associated_Cas2"/>
</dbReference>
<keyword evidence="3 9" id="KW-0540">Nuclease</keyword>
<dbReference type="AlphaFoldDB" id="A0A518AQL2"/>
<evidence type="ECO:0000256" key="6">
    <source>
        <dbReference type="ARBA" id="ARBA00022801"/>
    </source>
</evidence>
<dbReference type="GO" id="GO:0016787">
    <property type="term" value="F:hydrolase activity"/>
    <property type="evidence" value="ECO:0007669"/>
    <property type="project" value="UniProtKB-KW"/>
</dbReference>
<dbReference type="Gene3D" id="3.30.70.240">
    <property type="match status" value="1"/>
</dbReference>
<gene>
    <name evidence="11" type="primary">cas2_2</name>
    <name evidence="9" type="synonym">cas2</name>
    <name evidence="11" type="ORF">Pan181_32350</name>
</gene>
<protein>
    <recommendedName>
        <fullName evidence="9">CRISPR-associated endoribonuclease Cas2</fullName>
        <ecNumber evidence="9">3.1.-.-</ecNumber>
    </recommendedName>
</protein>
<comment type="cofactor">
    <cofactor evidence="1 9">
        <name>Mg(2+)</name>
        <dbReference type="ChEBI" id="CHEBI:18420"/>
    </cofactor>
</comment>
<dbReference type="HAMAP" id="MF_01471">
    <property type="entry name" value="Cas2"/>
    <property type="match status" value="1"/>
</dbReference>
<dbReference type="PIRSF" id="PIRSF032582">
    <property type="entry name" value="Cas2"/>
    <property type="match status" value="1"/>
</dbReference>
<keyword evidence="7 9" id="KW-0460">Magnesium</keyword>
<proteinExistence type="inferred from homology"/>
<reference evidence="11 12" key="1">
    <citation type="submission" date="2019-02" db="EMBL/GenBank/DDBJ databases">
        <title>Deep-cultivation of Planctomycetes and their phenomic and genomic characterization uncovers novel biology.</title>
        <authorList>
            <person name="Wiegand S."/>
            <person name="Jogler M."/>
            <person name="Boedeker C."/>
            <person name="Pinto D."/>
            <person name="Vollmers J."/>
            <person name="Rivas-Marin E."/>
            <person name="Kohn T."/>
            <person name="Peeters S.H."/>
            <person name="Heuer A."/>
            <person name="Rast P."/>
            <person name="Oberbeckmann S."/>
            <person name="Bunk B."/>
            <person name="Jeske O."/>
            <person name="Meyerdierks A."/>
            <person name="Storesund J.E."/>
            <person name="Kallscheuer N."/>
            <person name="Luecker S."/>
            <person name="Lage O.M."/>
            <person name="Pohl T."/>
            <person name="Merkel B.J."/>
            <person name="Hornburger P."/>
            <person name="Mueller R.-W."/>
            <person name="Bruemmer F."/>
            <person name="Labrenz M."/>
            <person name="Spormann A.M."/>
            <person name="Op den Camp H."/>
            <person name="Overmann J."/>
            <person name="Amann R."/>
            <person name="Jetten M.S.M."/>
            <person name="Mascher T."/>
            <person name="Medema M.H."/>
            <person name="Devos D.P."/>
            <person name="Kaster A.-K."/>
            <person name="Ovreas L."/>
            <person name="Rohde M."/>
            <person name="Galperin M.Y."/>
            <person name="Jogler C."/>
        </authorList>
    </citation>
    <scope>NUCLEOTIDE SEQUENCE [LARGE SCALE GENOMIC DNA]</scope>
    <source>
        <strain evidence="11 12">Pan181</strain>
    </source>
</reference>
<keyword evidence="8 9" id="KW-0051">Antiviral defense</keyword>
<keyword evidence="6 9" id="KW-0378">Hydrolase</keyword>
<keyword evidence="5 9" id="KW-0255">Endonuclease</keyword>
<dbReference type="OrthoDB" id="9798176at2"/>
<dbReference type="EC" id="3.1.-.-" evidence="9"/>
<evidence type="ECO:0000313" key="12">
    <source>
        <dbReference type="Proteomes" id="UP000315750"/>
    </source>
</evidence>
<evidence type="ECO:0000256" key="5">
    <source>
        <dbReference type="ARBA" id="ARBA00022759"/>
    </source>
</evidence>
<comment type="subunit">
    <text evidence="9">Homodimer, forms a heterotetramer with a Cas1 homodimer.</text>
</comment>
<evidence type="ECO:0000313" key="11">
    <source>
        <dbReference type="EMBL" id="QDU57021.1"/>
    </source>
</evidence>
<dbReference type="Pfam" id="PF09827">
    <property type="entry name" value="CRISPR_Cas2"/>
    <property type="match status" value="1"/>
</dbReference>
<evidence type="ECO:0000256" key="4">
    <source>
        <dbReference type="ARBA" id="ARBA00022723"/>
    </source>
</evidence>
<dbReference type="Proteomes" id="UP000315750">
    <property type="component" value="Chromosome"/>
</dbReference>